<name>A0A4R0QBE7_9SPHI</name>
<dbReference type="RefSeq" id="WP_131526495.1">
    <property type="nucleotide sequence ID" value="NZ_SJSO01000001.1"/>
</dbReference>
<dbReference type="OrthoDB" id="9148571at2"/>
<sequence>MATPIKNILTSILPYGYNQSTKSYRFSLCIDLNPNYDAPQGGTDTNVLRDFLINFAGKSDSIFSMIVKTPGLKIAQLNKADTVLDPKGLKVCFPEVIKNVDAVWSSLPINTFDAASPKNFGFSRTLDISFNKATTMFKGSVPDAQRMRKSMMAELSSTKMEKKALTPLKSSLRSELVSINDEVENFASLLDGISSFSEQVNAIQLKSMLQEAKSLKYSSIYDSTASILEFWSFIDSNTVLQRLMGQIIDFEVSEDIFSSFNDGHEFELSFFSSSELEANVKSLAGVTWEHLSTPCKIYTTHKAVIVREAPLVDSVPIQIEAFNYDVGGKLISLKSVKEKYEKYLDILDDPSVSEYEKYLIRKQLLALDTAAMTIGVNTYNMSLEEIQRAERNVQEQADSTNTLLPNYLYRIRSGYRFSVKSIESEGLTSIGLRSVSLKGTLGSKIALPKELTVQNVGINTDSGTHAFLKGETGNMEAKVVADPAMHNWNGENIGMPSVFSNQEDEKNFESSIDEGSISESVQFVTEQLSKFFIEDYEIKGVEYKRKSTGKFSRLHTNISDLPIQLIYSAEKITNKKLIFGREIQLFLTPEYKNKYAIPNSLLLKFHEEQDSRKREKSHCLVTQKFIFKRNEPVKPIEFRLFHQLLNDDGTPVQYREGESVNNLVIRNFSDVDDDKIYKTTQTSIRHILPPAISFQQAMWHNKLFNDNEEGMTIAQSYQWYLKHHYPANEGEIKMDWDNKGDWSPVLSADGTPRRYTKNDAFLKSTRMKDFYPGTCEINYLPDPLTNGFRLEFFKDKDRLIKATAYKEYEKAEFYFTGKYPKINAWKISVGDYIQDSDLVSISKSNETITVRLKKGSEIFVTARTILVDDFADKMETFGNTNQFTKFGGNDLLTPPFEFSLVHAVQRPLVRPKFNNLLKCQKEQNQTNVELITTANLEQLYSYRDIGGITRYVRNTKPTGNIEVYAKWEEYIDDPKHITTPTEDWTPLMPVNKINFRQFNTNAKNGESPAVFEYSIEVTPQLENMERTLNKVNTDHNEFKNYAVDLKVSYNIRETKYMEKWVWIKNKSQFTGYYPKEWGTKDESVGGESRKSRDFFNRLSQEPFLIKILNNKKPQPPKISDQKRIKLLSVTEEWKEGNTLKKAVTMNRLRIFFERGRLTSGNGERIGFIVNEPKALYNNQMVKNNCISIVGKDIVSDTVKPYDGLNANSDVLLTKANFVIRDPQNIYDVNSVHKDDHESFSPKYIEDLGIITYLPKFDRQHNLWYLDIELAVNDEKGKELHNPFLKFSLVHFQENSFNYNAGTTKDLSKDCRISDVYHSGYAYIMGKRLLTVSYGYSYVKPAIEFDLTSIKGTPEENLTSFFAVVREKPTGGFVWKAAAKKGGGEAFIQLPNTSNSDGIQIDYVASSNKEFQLVVIETENWEGANPASLDELIENRNNRIVLVSTFEITP</sequence>
<protein>
    <submittedName>
        <fullName evidence="1">Uncharacterized protein</fullName>
    </submittedName>
</protein>
<organism evidence="1 2">
    <name type="scientific">Pedobacter psychrodurus</name>
    <dbReference type="NCBI Taxonomy" id="2530456"/>
    <lineage>
        <taxon>Bacteria</taxon>
        <taxon>Pseudomonadati</taxon>
        <taxon>Bacteroidota</taxon>
        <taxon>Sphingobacteriia</taxon>
        <taxon>Sphingobacteriales</taxon>
        <taxon>Sphingobacteriaceae</taxon>
        <taxon>Pedobacter</taxon>
    </lineage>
</organism>
<evidence type="ECO:0000313" key="2">
    <source>
        <dbReference type="Proteomes" id="UP000293925"/>
    </source>
</evidence>
<gene>
    <name evidence="1" type="ORF">EZ456_00980</name>
</gene>
<keyword evidence="2" id="KW-1185">Reference proteome</keyword>
<comment type="caution">
    <text evidence="1">The sequence shown here is derived from an EMBL/GenBank/DDBJ whole genome shotgun (WGS) entry which is preliminary data.</text>
</comment>
<evidence type="ECO:0000313" key="1">
    <source>
        <dbReference type="EMBL" id="TCD29621.1"/>
    </source>
</evidence>
<proteinExistence type="predicted"/>
<dbReference type="EMBL" id="SJSO01000001">
    <property type="protein sequence ID" value="TCD29621.1"/>
    <property type="molecule type" value="Genomic_DNA"/>
</dbReference>
<accession>A0A4R0QBE7</accession>
<dbReference type="Proteomes" id="UP000293925">
    <property type="component" value="Unassembled WGS sequence"/>
</dbReference>
<reference evidence="1 2" key="1">
    <citation type="submission" date="2019-02" db="EMBL/GenBank/DDBJ databases">
        <title>Pedobacter sp. RP-3-21 sp. nov., isolated from Arctic soil.</title>
        <authorList>
            <person name="Dahal R.H."/>
        </authorList>
    </citation>
    <scope>NUCLEOTIDE SEQUENCE [LARGE SCALE GENOMIC DNA]</scope>
    <source>
        <strain evidence="1 2">RP-3-21</strain>
    </source>
</reference>